<keyword evidence="1" id="KW-0812">Transmembrane</keyword>
<feature type="transmembrane region" description="Helical" evidence="1">
    <location>
        <begin position="21"/>
        <end position="45"/>
    </location>
</feature>
<dbReference type="AlphaFoldDB" id="A0A8J3DS25"/>
<keyword evidence="1" id="KW-0472">Membrane</keyword>
<evidence type="ECO:0008006" key="4">
    <source>
        <dbReference type="Google" id="ProtNLM"/>
    </source>
</evidence>
<dbReference type="InterPro" id="IPR004448">
    <property type="entry name" value="Nitrate_reductase_NapE"/>
</dbReference>
<name>A0A8J3DS25_9HYPH</name>
<protein>
    <recommendedName>
        <fullName evidence="4">Periplasmic nitrate reductase, NapE protein</fullName>
    </recommendedName>
</protein>
<dbReference type="InterPro" id="IPR010649">
    <property type="entry name" value="NapE_TorE"/>
</dbReference>
<accession>A0A8J3DS25</accession>
<evidence type="ECO:0000313" key="2">
    <source>
        <dbReference type="EMBL" id="GHD05295.1"/>
    </source>
</evidence>
<dbReference type="RefSeq" id="WP_189500866.1">
    <property type="nucleotide sequence ID" value="NZ_BMZQ01000001.1"/>
</dbReference>
<reference evidence="2" key="2">
    <citation type="submission" date="2020-09" db="EMBL/GenBank/DDBJ databases">
        <authorList>
            <person name="Sun Q."/>
            <person name="Kim S."/>
        </authorList>
    </citation>
    <scope>NUCLEOTIDE SEQUENCE</scope>
    <source>
        <strain evidence="2">KCTC 42249</strain>
    </source>
</reference>
<sequence>MVETTDTTERPSFRQKRRRELLTFVVLAFGIWPLVAVAVVGTYGFSVWMYQILNGPPGPHEIVRAQPNSAE</sequence>
<keyword evidence="3" id="KW-1185">Reference proteome</keyword>
<keyword evidence="1" id="KW-1133">Transmembrane helix</keyword>
<dbReference type="Pfam" id="PF06796">
    <property type="entry name" value="NapE"/>
    <property type="match status" value="1"/>
</dbReference>
<reference evidence="2" key="1">
    <citation type="journal article" date="2014" name="Int. J. Syst. Evol. Microbiol.">
        <title>Complete genome sequence of Corynebacterium casei LMG S-19264T (=DSM 44701T), isolated from a smear-ripened cheese.</title>
        <authorList>
            <consortium name="US DOE Joint Genome Institute (JGI-PGF)"/>
            <person name="Walter F."/>
            <person name="Albersmeier A."/>
            <person name="Kalinowski J."/>
            <person name="Ruckert C."/>
        </authorList>
    </citation>
    <scope>NUCLEOTIDE SEQUENCE</scope>
    <source>
        <strain evidence="2">KCTC 42249</strain>
    </source>
</reference>
<evidence type="ECO:0000313" key="3">
    <source>
        <dbReference type="Proteomes" id="UP000630142"/>
    </source>
</evidence>
<dbReference type="EMBL" id="BMZQ01000001">
    <property type="protein sequence ID" value="GHD05295.1"/>
    <property type="molecule type" value="Genomic_DNA"/>
</dbReference>
<evidence type="ECO:0000256" key="1">
    <source>
        <dbReference type="SAM" id="Phobius"/>
    </source>
</evidence>
<dbReference type="Proteomes" id="UP000630142">
    <property type="component" value="Unassembled WGS sequence"/>
</dbReference>
<proteinExistence type="predicted"/>
<organism evidence="2 3">
    <name type="scientific">Tianweitania populi</name>
    <dbReference type="NCBI Taxonomy" id="1607949"/>
    <lineage>
        <taxon>Bacteria</taxon>
        <taxon>Pseudomonadati</taxon>
        <taxon>Pseudomonadota</taxon>
        <taxon>Alphaproteobacteria</taxon>
        <taxon>Hyphomicrobiales</taxon>
        <taxon>Phyllobacteriaceae</taxon>
        <taxon>Tianweitania</taxon>
    </lineage>
</organism>
<comment type="caution">
    <text evidence="2">The sequence shown here is derived from an EMBL/GenBank/DDBJ whole genome shotgun (WGS) entry which is preliminary data.</text>
</comment>
<dbReference type="NCBIfam" id="TIGR02973">
    <property type="entry name" value="nitrate_rd_NapE"/>
    <property type="match status" value="1"/>
</dbReference>
<gene>
    <name evidence="2" type="ORF">GCM10016234_01110</name>
</gene>